<organism evidence="2 3">
    <name type="scientific">Aromia moschata</name>
    <dbReference type="NCBI Taxonomy" id="1265417"/>
    <lineage>
        <taxon>Eukaryota</taxon>
        <taxon>Metazoa</taxon>
        <taxon>Ecdysozoa</taxon>
        <taxon>Arthropoda</taxon>
        <taxon>Hexapoda</taxon>
        <taxon>Insecta</taxon>
        <taxon>Pterygota</taxon>
        <taxon>Neoptera</taxon>
        <taxon>Endopterygota</taxon>
        <taxon>Coleoptera</taxon>
        <taxon>Polyphaga</taxon>
        <taxon>Cucujiformia</taxon>
        <taxon>Chrysomeloidea</taxon>
        <taxon>Cerambycidae</taxon>
        <taxon>Cerambycinae</taxon>
        <taxon>Callichromatini</taxon>
        <taxon>Aromia</taxon>
    </lineage>
</organism>
<name>A0AAV8XKP6_9CUCU</name>
<proteinExistence type="predicted"/>
<dbReference type="InterPro" id="IPR029526">
    <property type="entry name" value="PGBD"/>
</dbReference>
<reference evidence="2" key="1">
    <citation type="journal article" date="2023" name="Insect Mol. Biol.">
        <title>Genome sequencing provides insights into the evolution of gene families encoding plant cell wall-degrading enzymes in longhorned beetles.</title>
        <authorList>
            <person name="Shin N.R."/>
            <person name="Okamura Y."/>
            <person name="Kirsch R."/>
            <person name="Pauchet Y."/>
        </authorList>
    </citation>
    <scope>NUCLEOTIDE SEQUENCE</scope>
    <source>
        <strain evidence="2">AMC_N1</strain>
    </source>
</reference>
<dbReference type="PANTHER" id="PTHR46599:SF3">
    <property type="entry name" value="PIGGYBAC TRANSPOSABLE ELEMENT-DERIVED PROTEIN 4"/>
    <property type="match status" value="1"/>
</dbReference>
<comment type="caution">
    <text evidence="2">The sequence shown here is derived from an EMBL/GenBank/DDBJ whole genome shotgun (WGS) entry which is preliminary data.</text>
</comment>
<dbReference type="PANTHER" id="PTHR46599">
    <property type="entry name" value="PIGGYBAC TRANSPOSABLE ELEMENT-DERIVED PROTEIN 4"/>
    <property type="match status" value="1"/>
</dbReference>
<dbReference type="Proteomes" id="UP001162162">
    <property type="component" value="Unassembled WGS sequence"/>
</dbReference>
<dbReference type="AlphaFoldDB" id="A0AAV8XKP6"/>
<evidence type="ECO:0000313" key="3">
    <source>
        <dbReference type="Proteomes" id="UP001162162"/>
    </source>
</evidence>
<keyword evidence="3" id="KW-1185">Reference proteome</keyword>
<evidence type="ECO:0000259" key="1">
    <source>
        <dbReference type="Pfam" id="PF13843"/>
    </source>
</evidence>
<dbReference type="Pfam" id="PF13843">
    <property type="entry name" value="DDE_Tnp_1_7"/>
    <property type="match status" value="1"/>
</dbReference>
<protein>
    <recommendedName>
        <fullName evidence="1">PiggyBac transposable element-derived protein domain-containing protein</fullName>
    </recommendedName>
</protein>
<sequence length="105" mass="12177">MLIPFRGRCAFRMYIHNKPVKYGIKMQILVDAKTHYMVNAEIYAGAELNVWVKRNIAGGYILYIELLNELRKKNLSYVGTIKKEQKRDTARVSPKQKTSSPVVNF</sequence>
<accession>A0AAV8XKP6</accession>
<evidence type="ECO:0000313" key="2">
    <source>
        <dbReference type="EMBL" id="KAJ8939466.1"/>
    </source>
</evidence>
<feature type="domain" description="PiggyBac transposable element-derived protein" evidence="1">
    <location>
        <begin position="1"/>
        <end position="49"/>
    </location>
</feature>
<gene>
    <name evidence="2" type="ORF">NQ318_022519</name>
</gene>
<dbReference type="EMBL" id="JAPWTK010000485">
    <property type="protein sequence ID" value="KAJ8939466.1"/>
    <property type="molecule type" value="Genomic_DNA"/>
</dbReference>